<proteinExistence type="predicted"/>
<keyword evidence="2" id="KW-1185">Reference proteome</keyword>
<reference evidence="1" key="1">
    <citation type="submission" date="2020-11" db="EMBL/GenBank/DDBJ databases">
        <authorList>
            <consortium name="DOE Joint Genome Institute"/>
            <person name="Ahrendt S."/>
            <person name="Riley R."/>
            <person name="Andreopoulos W."/>
            <person name="Labutti K."/>
            <person name="Pangilinan J."/>
            <person name="Ruiz-Duenas F.J."/>
            <person name="Barrasa J.M."/>
            <person name="Sanchez-Garcia M."/>
            <person name="Camarero S."/>
            <person name="Miyauchi S."/>
            <person name="Serrano A."/>
            <person name="Linde D."/>
            <person name="Babiker R."/>
            <person name="Drula E."/>
            <person name="Ayuso-Fernandez I."/>
            <person name="Pacheco R."/>
            <person name="Padilla G."/>
            <person name="Ferreira P."/>
            <person name="Barriuso J."/>
            <person name="Kellner H."/>
            <person name="Castanera R."/>
            <person name="Alfaro M."/>
            <person name="Ramirez L."/>
            <person name="Pisabarro A.G."/>
            <person name="Kuo A."/>
            <person name="Tritt A."/>
            <person name="Lipzen A."/>
            <person name="He G."/>
            <person name="Yan M."/>
            <person name="Ng V."/>
            <person name="Cullen D."/>
            <person name="Martin F."/>
            <person name="Rosso M.-N."/>
            <person name="Henrissat B."/>
            <person name="Hibbett D."/>
            <person name="Martinez A.T."/>
            <person name="Grigoriev I.V."/>
        </authorList>
    </citation>
    <scope>NUCLEOTIDE SEQUENCE</scope>
    <source>
        <strain evidence="1">CIRM-BRFM 674</strain>
    </source>
</reference>
<gene>
    <name evidence="1" type="ORF">BDN70DRAFT_494391</name>
</gene>
<protein>
    <submittedName>
        <fullName evidence="1">Uncharacterized protein</fullName>
    </submittedName>
</protein>
<comment type="caution">
    <text evidence="1">The sequence shown here is derived from an EMBL/GenBank/DDBJ whole genome shotgun (WGS) entry which is preliminary data.</text>
</comment>
<evidence type="ECO:0000313" key="1">
    <source>
        <dbReference type="EMBL" id="KAF9472224.1"/>
    </source>
</evidence>
<sequence>MHWTLSTLLYALCPLPGPQSRKRLHYYSSSARILSPRPMRPSSSSSFAIGLSVSFLRIPHPFIVQNCDFSNTSLNRRHTCRLRASCETIRQYRKT</sequence>
<organism evidence="1 2">
    <name type="scientific">Pholiota conissans</name>
    <dbReference type="NCBI Taxonomy" id="109636"/>
    <lineage>
        <taxon>Eukaryota</taxon>
        <taxon>Fungi</taxon>
        <taxon>Dikarya</taxon>
        <taxon>Basidiomycota</taxon>
        <taxon>Agaricomycotina</taxon>
        <taxon>Agaricomycetes</taxon>
        <taxon>Agaricomycetidae</taxon>
        <taxon>Agaricales</taxon>
        <taxon>Agaricineae</taxon>
        <taxon>Strophariaceae</taxon>
        <taxon>Pholiota</taxon>
    </lineage>
</organism>
<accession>A0A9P6CTL3</accession>
<dbReference type="AlphaFoldDB" id="A0A9P6CTL3"/>
<evidence type="ECO:0000313" key="2">
    <source>
        <dbReference type="Proteomes" id="UP000807469"/>
    </source>
</evidence>
<dbReference type="Proteomes" id="UP000807469">
    <property type="component" value="Unassembled WGS sequence"/>
</dbReference>
<dbReference type="EMBL" id="MU155562">
    <property type="protein sequence ID" value="KAF9472224.1"/>
    <property type="molecule type" value="Genomic_DNA"/>
</dbReference>
<name>A0A9P6CTL3_9AGAR</name>